<keyword evidence="2" id="KW-0276">Fatty acid metabolism</keyword>
<organism evidence="8 9">
    <name type="scientific">Ranitomeya imitator</name>
    <name type="common">mimic poison frog</name>
    <dbReference type="NCBI Taxonomy" id="111125"/>
    <lineage>
        <taxon>Eukaryota</taxon>
        <taxon>Metazoa</taxon>
        <taxon>Chordata</taxon>
        <taxon>Craniata</taxon>
        <taxon>Vertebrata</taxon>
        <taxon>Euteleostomi</taxon>
        <taxon>Amphibia</taxon>
        <taxon>Batrachia</taxon>
        <taxon>Anura</taxon>
        <taxon>Neobatrachia</taxon>
        <taxon>Hyloidea</taxon>
        <taxon>Dendrobatidae</taxon>
        <taxon>Dendrobatinae</taxon>
        <taxon>Ranitomeya</taxon>
    </lineage>
</organism>
<keyword evidence="6" id="KW-0812">Transmembrane</keyword>
<protein>
    <recommendedName>
        <fullName evidence="7">Fatty acid desaturase domain-containing protein</fullName>
    </recommendedName>
</protein>
<dbReference type="EMBL" id="CAUEEQ010046113">
    <property type="protein sequence ID" value="CAJ0958681.1"/>
    <property type="molecule type" value="Genomic_DNA"/>
</dbReference>
<feature type="transmembrane region" description="Helical" evidence="6">
    <location>
        <begin position="94"/>
        <end position="113"/>
    </location>
</feature>
<keyword evidence="6" id="KW-0472">Membrane</keyword>
<reference evidence="8" key="1">
    <citation type="submission" date="2023-07" db="EMBL/GenBank/DDBJ databases">
        <authorList>
            <person name="Stuckert A."/>
        </authorList>
    </citation>
    <scope>NUCLEOTIDE SEQUENCE</scope>
</reference>
<gene>
    <name evidence="8" type="ORF">RIMI_LOCUS16487084</name>
</gene>
<feature type="domain" description="Fatty acid desaturase" evidence="7">
    <location>
        <begin position="123"/>
        <end position="369"/>
    </location>
</feature>
<evidence type="ECO:0000259" key="7">
    <source>
        <dbReference type="Pfam" id="PF00487"/>
    </source>
</evidence>
<proteinExistence type="predicted"/>
<dbReference type="Proteomes" id="UP001176940">
    <property type="component" value="Unassembled WGS sequence"/>
</dbReference>
<keyword evidence="1" id="KW-0444">Lipid biosynthesis</keyword>
<evidence type="ECO:0000256" key="6">
    <source>
        <dbReference type="SAM" id="Phobius"/>
    </source>
</evidence>
<dbReference type="InterPro" id="IPR005804">
    <property type="entry name" value="FA_desaturase_dom"/>
</dbReference>
<evidence type="ECO:0000256" key="1">
    <source>
        <dbReference type="ARBA" id="ARBA00022516"/>
    </source>
</evidence>
<evidence type="ECO:0000256" key="3">
    <source>
        <dbReference type="ARBA" id="ARBA00023098"/>
    </source>
</evidence>
<name>A0ABN9M6E6_9NEOB</name>
<feature type="transmembrane region" description="Helical" evidence="6">
    <location>
        <begin position="119"/>
        <end position="138"/>
    </location>
</feature>
<dbReference type="InterPro" id="IPR012171">
    <property type="entry name" value="Fatty_acid_desaturase"/>
</dbReference>
<evidence type="ECO:0000256" key="4">
    <source>
        <dbReference type="ARBA" id="ARBA00023160"/>
    </source>
</evidence>
<feature type="compositionally biased region" description="Basic and acidic residues" evidence="5">
    <location>
        <begin position="54"/>
        <end position="72"/>
    </location>
</feature>
<sequence length="400" mass="45398">MEEEVEENRPRQVTGQCLQLSNMEEAEIHQSEECSVIHRTVGDRGHSPDCGTDSAKDQLAKPNNTDKDESGTMRELNQIVQVVWKNSSWWERHGIDWSIIGLSFCILPIGFPVPEIPKPLLSALGIVFLGLAHAVFSVKGSHMASHRTLCQSRTLGKIWATFFVELYFKVCSCIPVHCGDEGHVKLHHGYTNIIGLGDSSIWKVPYLSCGIYMFVAPLALPFITVLVGFNYVTRMSLFPALHSLFWIVFGLWSHFQLLVHVSGLSYSSALGCMYLSRALLAIPFIHVNIFQHIGLPMFSPSNHPRRLQLMTNAVLNLSRNKVLDWTFGHSIVSCHIEHHLFPHLSDHMCLKVKPLVSKYVHDHNLPYHEDTYMSRLRLFMSNYNELMVLAPPIAHLVEFH</sequence>
<evidence type="ECO:0000256" key="2">
    <source>
        <dbReference type="ARBA" id="ARBA00022832"/>
    </source>
</evidence>
<feature type="transmembrane region" description="Helical" evidence="6">
    <location>
        <begin position="278"/>
        <end position="298"/>
    </location>
</feature>
<feature type="transmembrane region" description="Helical" evidence="6">
    <location>
        <begin position="244"/>
        <end position="266"/>
    </location>
</feature>
<keyword evidence="9" id="KW-1185">Reference proteome</keyword>
<keyword evidence="3" id="KW-0443">Lipid metabolism</keyword>
<dbReference type="PANTHER" id="PTHR19353:SF13">
    <property type="entry name" value="FATTY ACID DESATURASE 6"/>
    <property type="match status" value="1"/>
</dbReference>
<feature type="region of interest" description="Disordered" evidence="5">
    <location>
        <begin position="43"/>
        <end position="72"/>
    </location>
</feature>
<dbReference type="Pfam" id="PF00487">
    <property type="entry name" value="FA_desaturase"/>
    <property type="match status" value="1"/>
</dbReference>
<evidence type="ECO:0000256" key="5">
    <source>
        <dbReference type="SAM" id="MobiDB-lite"/>
    </source>
</evidence>
<evidence type="ECO:0000313" key="9">
    <source>
        <dbReference type="Proteomes" id="UP001176940"/>
    </source>
</evidence>
<keyword evidence="6" id="KW-1133">Transmembrane helix</keyword>
<feature type="transmembrane region" description="Helical" evidence="6">
    <location>
        <begin position="211"/>
        <end position="232"/>
    </location>
</feature>
<accession>A0ABN9M6E6</accession>
<dbReference type="PANTHER" id="PTHR19353">
    <property type="entry name" value="FATTY ACID DESATURASE 2"/>
    <property type="match status" value="1"/>
</dbReference>
<comment type="caution">
    <text evidence="8">The sequence shown here is derived from an EMBL/GenBank/DDBJ whole genome shotgun (WGS) entry which is preliminary data.</text>
</comment>
<evidence type="ECO:0000313" key="8">
    <source>
        <dbReference type="EMBL" id="CAJ0958681.1"/>
    </source>
</evidence>
<keyword evidence="4" id="KW-0275">Fatty acid biosynthesis</keyword>